<reference evidence="1" key="2">
    <citation type="journal article" date="2020" name="Nat. Commun.">
        <title>Large-scale genome sequencing of mycorrhizal fungi provides insights into the early evolution of symbiotic traits.</title>
        <authorList>
            <person name="Miyauchi S."/>
            <person name="Kiss E."/>
            <person name="Kuo A."/>
            <person name="Drula E."/>
            <person name="Kohler A."/>
            <person name="Sanchez-Garcia M."/>
            <person name="Morin E."/>
            <person name="Andreopoulos B."/>
            <person name="Barry K.W."/>
            <person name="Bonito G."/>
            <person name="Buee M."/>
            <person name="Carver A."/>
            <person name="Chen C."/>
            <person name="Cichocki N."/>
            <person name="Clum A."/>
            <person name="Culley D."/>
            <person name="Crous P.W."/>
            <person name="Fauchery L."/>
            <person name="Girlanda M."/>
            <person name="Hayes R.D."/>
            <person name="Keri Z."/>
            <person name="LaButti K."/>
            <person name="Lipzen A."/>
            <person name="Lombard V."/>
            <person name="Magnuson J."/>
            <person name="Maillard F."/>
            <person name="Murat C."/>
            <person name="Nolan M."/>
            <person name="Ohm R.A."/>
            <person name="Pangilinan J."/>
            <person name="Pereira M.F."/>
            <person name="Perotto S."/>
            <person name="Peter M."/>
            <person name="Pfister S."/>
            <person name="Riley R."/>
            <person name="Sitrit Y."/>
            <person name="Stielow J.B."/>
            <person name="Szollosi G."/>
            <person name="Zifcakova L."/>
            <person name="Stursova M."/>
            <person name="Spatafora J.W."/>
            <person name="Tedersoo L."/>
            <person name="Vaario L.M."/>
            <person name="Yamada A."/>
            <person name="Yan M."/>
            <person name="Wang P."/>
            <person name="Xu J."/>
            <person name="Bruns T."/>
            <person name="Baldrian P."/>
            <person name="Vilgalys R."/>
            <person name="Dunand C."/>
            <person name="Henrissat B."/>
            <person name="Grigoriev I.V."/>
            <person name="Hibbett D."/>
            <person name="Nagy L.G."/>
            <person name="Martin F.M."/>
        </authorList>
    </citation>
    <scope>NUCLEOTIDE SEQUENCE</scope>
    <source>
        <strain evidence="1">P2</strain>
    </source>
</reference>
<evidence type="ECO:0000313" key="2">
    <source>
        <dbReference type="Proteomes" id="UP000886501"/>
    </source>
</evidence>
<dbReference type="EMBL" id="MU117974">
    <property type="protein sequence ID" value="KAF9651639.1"/>
    <property type="molecule type" value="Genomic_DNA"/>
</dbReference>
<name>A0ACB6ZQ29_THEGA</name>
<reference evidence="1" key="1">
    <citation type="submission" date="2019-10" db="EMBL/GenBank/DDBJ databases">
        <authorList>
            <consortium name="DOE Joint Genome Institute"/>
            <person name="Kuo A."/>
            <person name="Miyauchi S."/>
            <person name="Kiss E."/>
            <person name="Drula E."/>
            <person name="Kohler A."/>
            <person name="Sanchez-Garcia M."/>
            <person name="Andreopoulos B."/>
            <person name="Barry K.W."/>
            <person name="Bonito G."/>
            <person name="Buee M."/>
            <person name="Carver A."/>
            <person name="Chen C."/>
            <person name="Cichocki N."/>
            <person name="Clum A."/>
            <person name="Culley D."/>
            <person name="Crous P.W."/>
            <person name="Fauchery L."/>
            <person name="Girlanda M."/>
            <person name="Hayes R."/>
            <person name="Keri Z."/>
            <person name="Labutti K."/>
            <person name="Lipzen A."/>
            <person name="Lombard V."/>
            <person name="Magnuson J."/>
            <person name="Maillard F."/>
            <person name="Morin E."/>
            <person name="Murat C."/>
            <person name="Nolan M."/>
            <person name="Ohm R."/>
            <person name="Pangilinan J."/>
            <person name="Pereira M."/>
            <person name="Perotto S."/>
            <person name="Peter M."/>
            <person name="Riley R."/>
            <person name="Sitrit Y."/>
            <person name="Stielow B."/>
            <person name="Szollosi G."/>
            <person name="Zifcakova L."/>
            <person name="Stursova M."/>
            <person name="Spatafora J.W."/>
            <person name="Tedersoo L."/>
            <person name="Vaario L.-M."/>
            <person name="Yamada A."/>
            <person name="Yan M."/>
            <person name="Wang P."/>
            <person name="Xu J."/>
            <person name="Bruns T."/>
            <person name="Baldrian P."/>
            <person name="Vilgalys R."/>
            <person name="Henrissat B."/>
            <person name="Grigoriev I.V."/>
            <person name="Hibbett D."/>
            <person name="Nagy L.G."/>
            <person name="Martin F.M."/>
        </authorList>
    </citation>
    <scope>NUCLEOTIDE SEQUENCE</scope>
    <source>
        <strain evidence="1">P2</strain>
    </source>
</reference>
<accession>A0ACB6ZQ29</accession>
<sequence>MTSTRRKTKAAAAAAAAQQEAASSQDTPSALTSTAFTVSLPSDIDLDALSALIPGEPLETPTEDTVLHLYRTLLAHVTQLDATAREVEELRAEAEKKEVELDQAYQDRENDKKEAANLADNLQKELKSIKAERDELATAKATLQAQLSSTSSSHNASSVELDNLKTRVEDVEREKRDLVSIVSRLKGDCAQRDEEISTLRTSLKQSRHEYRELEGQTRELRSTENSSKYKLDSLSQQLSLAKEESERAINELNRKSDDFSEYRRTKHTELLEAQAERDALAQASSTSESSIKALQAANKSLSQRLTQALTRVQDLTGRLAEQEATYSSEAAGLRRLVVMMEEREQHAKEIVDGLERDWATVDEKAERREMKLRDEIEREAKRADDAEQRVQELERLLRGLDTGDLPAAPSISNASGVPRTPGSVPSTPVRGSVFVSPGDLGMMGLSPTVAMASRAQRSGKTFTEVYAEHVKLQEEYARKSAEYDHMDRTLQAVLAQIEERAPILTQQRLEYERLQVEAGQLASQLACALEDRDANATLAQETSQKLKKTIRENELLESQLNDLGLQVRTLTKELARIQDPSIPSDEELEADPSMAPATNMEEVITNNLVRFRSIQGLQEQNQRLLKIVRDLGARMEAEEKGYRESLQQEQAEAVLEAHQALQKMQEDLENQKKRHEVTVQAYQKERDALRAMLARAEARATGPTSRIYGESGVNGASDSELVKELAEVQSQFETYKSEMGTDTIKLRDDVMLAQKEAAQLGAALAKANASIEYLTDRHRMAQEQVAVSTREIESLNKHKQQLHEKFTRTDIECHRFTEDLLTASAKLDQLRNESANLRAEKKIWEGVQLRLEEENRTLAVERSHLSDLMANVQKMHNDLERSGENDRRRLESQIQMLEGQTQDLRSQLSQERDSVRHISLQKEIEVKDLQTRLEKSVEELGKTREALVGAETSRKHLEDRVQELTRRLQGNEEKLAVYERRSTTGSSTGPRSTDESLTREQQLEAEVAELRAALKVAEVDLANARSHVLQFQEISNANEEALISLNATYDEFKASTESQIATYESEQTSLHEKLEAAQTELRESSKALATVQQNLENERKAWAEDKKLLEDTIADMSSTERSIENARASQQGEIQQLEERAKSAEEKYGREVVAHAESIKAVEELRQQLAETRLTVRDATTAAETAQVKLSTSEVSWERQKEALEREVNELNVRRKDLVAQNTLLHNHLESVSTQAAKIRDAANSSSTTPGEGESSDSKLTELRSVVGWLRKEKEIVELQLELSKQETARLKTQVDHLSQSLDQARTSLSEERERAAEAATTQADHDILMGKINELSVYRESNATLRAEGEAKGRRVVELDAKLRQAVDELTPAKQELLVLRAELDARDSQVTRLTEDSRKWQERNQQLLTKYERIDPDELQALKNENERLKAVEVALKERPPVTDNTEVVDQLKKQVESSENRTKELTQRVRQQVTGLNKAITELRNQVTVLTAERDALKTQALSTVPQDSPDLKVLQDRIMALQQEKSSVEASLDEVRAKATELSNQTATLASVQKERDALLAEKEAWTKSTVPSTTEGASSGSWEEEKSEVLRERDEALANCKKAQEQENQLRNQLKQNYMQISGYRKQVQELEAEKKNFATKQQAAIDTALAAAKTENPPATGFTNEEVEKKHAEGLKALEERLRAEHKRELEAAAMKVVPGETTEKSKETNVEAAIAAAKAEWETAHEEEIKKAIERGRVEQQTKGRLKDAQLMRTQAKVKELEAKVLELQGSSAASTSNSTTTVPAQKPAPTLPPTQKPAPTQIPGQKSTPAVNKPQQAAAQNRLPNRPTPPIRGGGPGRALNVLGGRGGGQTTAASTPQSTGGVSIMGAAKRPREDGEGETQTADNSLVKRLKPAESKPTPPIKRPPPKQ</sequence>
<dbReference type="Proteomes" id="UP000886501">
    <property type="component" value="Unassembled WGS sequence"/>
</dbReference>
<comment type="caution">
    <text evidence="1">The sequence shown here is derived from an EMBL/GenBank/DDBJ whole genome shotgun (WGS) entry which is preliminary data.</text>
</comment>
<gene>
    <name evidence="1" type="ORF">BDM02DRAFT_3184386</name>
</gene>
<evidence type="ECO:0000313" key="1">
    <source>
        <dbReference type="EMBL" id="KAF9651639.1"/>
    </source>
</evidence>
<organism evidence="1 2">
    <name type="scientific">Thelephora ganbajun</name>
    <name type="common">Ganba fungus</name>
    <dbReference type="NCBI Taxonomy" id="370292"/>
    <lineage>
        <taxon>Eukaryota</taxon>
        <taxon>Fungi</taxon>
        <taxon>Dikarya</taxon>
        <taxon>Basidiomycota</taxon>
        <taxon>Agaricomycotina</taxon>
        <taxon>Agaricomycetes</taxon>
        <taxon>Thelephorales</taxon>
        <taxon>Thelephoraceae</taxon>
        <taxon>Thelephora</taxon>
    </lineage>
</organism>
<proteinExistence type="predicted"/>
<keyword evidence="2" id="KW-1185">Reference proteome</keyword>
<protein>
    <submittedName>
        <fullName evidence="1">Uncharacterized protein</fullName>
    </submittedName>
</protein>